<reference evidence="2 3" key="1">
    <citation type="submission" date="2024-04" db="EMBL/GenBank/DDBJ databases">
        <title>genome sequences of Mucor flavus KT1a and Helicostylum pulchrum KT1b strains isolated from the surface of a dry-aged beef.</title>
        <authorList>
            <person name="Toyotome T."/>
            <person name="Hosono M."/>
            <person name="Torimaru M."/>
            <person name="Fukuda K."/>
            <person name="Mikami N."/>
        </authorList>
    </citation>
    <scope>NUCLEOTIDE SEQUENCE [LARGE SCALE GENOMIC DNA]</scope>
    <source>
        <strain evidence="2 3">KT1a</strain>
    </source>
</reference>
<accession>A0ABP9Z3B0</accession>
<evidence type="ECO:0000256" key="1">
    <source>
        <dbReference type="SAM" id="Phobius"/>
    </source>
</evidence>
<comment type="caution">
    <text evidence="2">The sequence shown here is derived from an EMBL/GenBank/DDBJ whole genome shotgun (WGS) entry which is preliminary data.</text>
</comment>
<evidence type="ECO:0008006" key="4">
    <source>
        <dbReference type="Google" id="ProtNLM"/>
    </source>
</evidence>
<organism evidence="2 3">
    <name type="scientific">Mucor flavus</name>
    <dbReference type="NCBI Taxonomy" id="439312"/>
    <lineage>
        <taxon>Eukaryota</taxon>
        <taxon>Fungi</taxon>
        <taxon>Fungi incertae sedis</taxon>
        <taxon>Mucoromycota</taxon>
        <taxon>Mucoromycotina</taxon>
        <taxon>Mucoromycetes</taxon>
        <taxon>Mucorales</taxon>
        <taxon>Mucorineae</taxon>
        <taxon>Mucoraceae</taxon>
        <taxon>Mucor</taxon>
    </lineage>
</organism>
<dbReference type="Proteomes" id="UP001473302">
    <property type="component" value="Unassembled WGS sequence"/>
</dbReference>
<evidence type="ECO:0000313" key="2">
    <source>
        <dbReference type="EMBL" id="GAA5813593.1"/>
    </source>
</evidence>
<feature type="transmembrane region" description="Helical" evidence="1">
    <location>
        <begin position="70"/>
        <end position="92"/>
    </location>
</feature>
<proteinExistence type="predicted"/>
<dbReference type="PANTHER" id="PTHR31679:SF2">
    <property type="entry name" value="PEROXISOMAL MEMBRANE PROTEIN PEX30-RELATED"/>
    <property type="match status" value="1"/>
</dbReference>
<dbReference type="EMBL" id="BAABUK010000017">
    <property type="protein sequence ID" value="GAA5813593.1"/>
    <property type="molecule type" value="Genomic_DNA"/>
</dbReference>
<gene>
    <name evidence="2" type="ORF">MFLAVUS_007076</name>
</gene>
<keyword evidence="3" id="KW-1185">Reference proteome</keyword>
<dbReference type="InterPro" id="IPR052646">
    <property type="entry name" value="Peroxisomal_PEX28-32"/>
</dbReference>
<feature type="transmembrane region" description="Helical" evidence="1">
    <location>
        <begin position="98"/>
        <end position="119"/>
    </location>
</feature>
<name>A0ABP9Z3B0_9FUNG</name>
<dbReference type="PANTHER" id="PTHR31679">
    <property type="entry name" value="PEROXISOMAL MEMBRANE PROTEIN PEX30-RELATED"/>
    <property type="match status" value="1"/>
</dbReference>
<keyword evidence="1" id="KW-1133">Transmembrane helix</keyword>
<keyword evidence="1" id="KW-0812">Transmembrane</keyword>
<sequence length="311" mass="36804">MERHQIFTAAISHHKPQQQQQKQKDLIQDLTEIRNTLYLISSVKNWIQESDTLCRAYYQYYSISTSRKRYLILFGVTSMCAVVYVAWISLFYQQMITGASSLLWCFILITMCLYSPWVYPIYVASVRAVSPLIHTLQQATLDEQDDGEDESKNEYVHGYCFEVYHHQRWWIPTGWCNLLLPQDLPLWSDVYLQQTPSIHRFQLPPTTYLDKLNSKNQQKVISWTWMDPHWTIRKDGTDKEGWQYGNWNWRSWSSQSGGIINCTRRQKWTRYAQRKEYWVDVESCCSSLIGGSATDSDSVYNWDQSRSSSIF</sequence>
<evidence type="ECO:0000313" key="3">
    <source>
        <dbReference type="Proteomes" id="UP001473302"/>
    </source>
</evidence>
<keyword evidence="1" id="KW-0472">Membrane</keyword>
<protein>
    <recommendedName>
        <fullName evidence="4">Peroxin domain-containing protein</fullName>
    </recommendedName>
</protein>